<dbReference type="InterPro" id="IPR038591">
    <property type="entry name" value="NolW-like_sf"/>
</dbReference>
<evidence type="ECO:0000259" key="13">
    <source>
        <dbReference type="Pfam" id="PF03958"/>
    </source>
</evidence>
<comment type="similarity">
    <text evidence="2 10">Belongs to the bacterial secretin family. T3SS SctC subfamily.</text>
</comment>
<evidence type="ECO:0000256" key="4">
    <source>
        <dbReference type="ARBA" id="ARBA00022729"/>
    </source>
</evidence>
<dbReference type="Pfam" id="PF21304">
    <property type="entry name" value="T3S_SPI-1_N0"/>
    <property type="match status" value="1"/>
</dbReference>
<dbReference type="Gene3D" id="3.30.1370.120">
    <property type="match status" value="2"/>
</dbReference>
<dbReference type="GO" id="GO:0030257">
    <property type="term" value="C:type III protein secretion system complex"/>
    <property type="evidence" value="ECO:0007669"/>
    <property type="project" value="UniProtKB-UniRule"/>
</dbReference>
<keyword evidence="7" id="KW-0843">Virulence</keyword>
<comment type="caution">
    <text evidence="15">The sequence shown here is derived from an EMBL/GenBank/DDBJ whole genome shotgun (WGS) entry which is preliminary data.</text>
</comment>
<dbReference type="InterPro" id="IPR003522">
    <property type="entry name" value="T3SS_OM_pore_YscC"/>
</dbReference>
<evidence type="ECO:0000256" key="8">
    <source>
        <dbReference type="ARBA" id="ARBA00023136"/>
    </source>
</evidence>
<evidence type="ECO:0000256" key="1">
    <source>
        <dbReference type="ARBA" id="ARBA00004442"/>
    </source>
</evidence>
<dbReference type="HAMAP" id="MF_02219">
    <property type="entry name" value="Type_III_secretin"/>
    <property type="match status" value="1"/>
</dbReference>
<dbReference type="GO" id="GO:0009279">
    <property type="term" value="C:cell outer membrane"/>
    <property type="evidence" value="ECO:0007669"/>
    <property type="project" value="UniProtKB-SubCell"/>
</dbReference>
<comment type="subcellular location">
    <subcellularLocation>
        <location evidence="1 10 11">Cell outer membrane</location>
    </subcellularLocation>
</comment>
<gene>
    <name evidence="10" type="primary">sctC</name>
    <name evidence="15" type="ORF">Rin_00009760</name>
</gene>
<dbReference type="PATRIC" id="fig|1005043.3.peg.877"/>
<evidence type="ECO:0000256" key="11">
    <source>
        <dbReference type="RuleBase" id="RU004004"/>
    </source>
</evidence>
<keyword evidence="4 10" id="KW-0732">Signal</keyword>
<dbReference type="Pfam" id="PF03958">
    <property type="entry name" value="Secretin_N"/>
    <property type="match status" value="1"/>
</dbReference>
<dbReference type="PROSITE" id="PS00875">
    <property type="entry name" value="T2SP_D"/>
    <property type="match status" value="1"/>
</dbReference>
<dbReference type="Pfam" id="PF00263">
    <property type="entry name" value="Secretin"/>
    <property type="match status" value="1"/>
</dbReference>
<dbReference type="PANTHER" id="PTHR30332">
    <property type="entry name" value="PROBABLE GENERAL SECRETION PATHWAY PROTEIN D"/>
    <property type="match status" value="1"/>
</dbReference>
<keyword evidence="8 10" id="KW-0472">Membrane</keyword>
<feature type="signal peptide" evidence="10">
    <location>
        <begin position="1"/>
        <end position="23"/>
    </location>
</feature>
<evidence type="ECO:0000259" key="12">
    <source>
        <dbReference type="Pfam" id="PF00263"/>
    </source>
</evidence>
<dbReference type="Proteomes" id="UP000004116">
    <property type="component" value="Unassembled WGS sequence"/>
</dbReference>
<dbReference type="GO" id="GO:0015627">
    <property type="term" value="C:type II protein secretion system complex"/>
    <property type="evidence" value="ECO:0007669"/>
    <property type="project" value="TreeGrafter"/>
</dbReference>
<dbReference type="RefSeq" id="WP_006706655.1">
    <property type="nucleotide sequence ID" value="NZ_AGCA01000249.1"/>
</dbReference>
<dbReference type="AlphaFoldDB" id="G2GYW6"/>
<dbReference type="GO" id="GO:0030254">
    <property type="term" value="P:protein secretion by the type III secretion system"/>
    <property type="evidence" value="ECO:0007669"/>
    <property type="project" value="UniProtKB-UniRule"/>
</dbReference>
<proteinExistence type="inferred from homology"/>
<dbReference type="InterPro" id="IPR049034">
    <property type="entry name" value="T3S_SPI-1_N0"/>
</dbReference>
<feature type="chain" id="PRO_5026394456" description="Type 3 secretion system secretin" evidence="10">
    <location>
        <begin position="24"/>
        <end position="577"/>
    </location>
</feature>
<evidence type="ECO:0000256" key="7">
    <source>
        <dbReference type="ARBA" id="ARBA00023026"/>
    </source>
</evidence>
<evidence type="ECO:0000256" key="2">
    <source>
        <dbReference type="ARBA" id="ARBA00007032"/>
    </source>
</evidence>
<name>G2GYW6_9ENTR</name>
<keyword evidence="3 10" id="KW-0813">Transport</keyword>
<feature type="domain" description="SPI-1 type 3 secretion system secretin N0" evidence="14">
    <location>
        <begin position="38"/>
        <end position="106"/>
    </location>
</feature>
<feature type="domain" description="NolW-like" evidence="13">
    <location>
        <begin position="182"/>
        <end position="325"/>
    </location>
</feature>
<dbReference type="InterPro" id="IPR005644">
    <property type="entry name" value="NolW-like"/>
</dbReference>
<evidence type="ECO:0000259" key="14">
    <source>
        <dbReference type="Pfam" id="PF21304"/>
    </source>
</evidence>
<evidence type="ECO:0000256" key="3">
    <source>
        <dbReference type="ARBA" id="ARBA00022448"/>
    </source>
</evidence>
<evidence type="ECO:0000256" key="9">
    <source>
        <dbReference type="ARBA" id="ARBA00023237"/>
    </source>
</evidence>
<keyword evidence="9 10" id="KW-0998">Cell outer membrane</keyword>
<evidence type="ECO:0000313" key="15">
    <source>
        <dbReference type="EMBL" id="EGY29061.1"/>
    </source>
</evidence>
<evidence type="ECO:0000313" key="16">
    <source>
        <dbReference type="Proteomes" id="UP000004116"/>
    </source>
</evidence>
<dbReference type="InterPro" id="IPR004845">
    <property type="entry name" value="T2SS_GspD_CS"/>
</dbReference>
<comment type="function">
    <text evidence="10">Component of the type III secretion system (T3SS), also called injectisome, which is used to inject bacterial effector proteins into eukaryotic host cells. Forms a ring-shaped multimeric structure with an apparent central pore in the outer membrane.</text>
</comment>
<keyword evidence="6 10" id="KW-0811">Translocation</keyword>
<dbReference type="PANTHER" id="PTHR30332:SF5">
    <property type="entry name" value="SPI-1 TYPE 3 SECRETION SYSTEM SECRETIN"/>
    <property type="match status" value="1"/>
</dbReference>
<keyword evidence="5 10" id="KW-0653">Protein transport</keyword>
<evidence type="ECO:0000256" key="5">
    <source>
        <dbReference type="ARBA" id="ARBA00022927"/>
    </source>
</evidence>
<comment type="subunit">
    <text evidence="10">The core secretion machinery of the T3SS is composed of approximately 20 different proteins, including cytoplasmic components, a base, an export apparatus and a needle. This subunit is part of the base, which anchors the injectisome in the bacterial cell envelope. Forms a stable homooligomeric complex.</text>
</comment>
<evidence type="ECO:0000256" key="6">
    <source>
        <dbReference type="ARBA" id="ARBA00023010"/>
    </source>
</evidence>
<evidence type="ECO:0000256" key="10">
    <source>
        <dbReference type="HAMAP-Rule" id="MF_02219"/>
    </source>
</evidence>
<dbReference type="EMBL" id="AGCA01000249">
    <property type="protein sequence ID" value="EGY29061.1"/>
    <property type="molecule type" value="Genomic_DNA"/>
</dbReference>
<keyword evidence="16" id="KW-1185">Reference proteome</keyword>
<reference evidence="15 16" key="1">
    <citation type="journal article" date="2012" name="Genome Res.">
        <title>Genomic basis of endosymbiont-conferred protection against an insect parasitoid.</title>
        <authorList>
            <person name="Hansen A.K."/>
            <person name="Vorburger C."/>
            <person name="Moran N.A."/>
        </authorList>
    </citation>
    <scope>NUCLEOTIDE SEQUENCE [LARGE SCALE GENOMIC DNA]</scope>
    <source>
        <strain evidence="16">R5.15</strain>
    </source>
</reference>
<dbReference type="PRINTS" id="PR01337">
    <property type="entry name" value="TYPE3OMGPROT"/>
</dbReference>
<organism evidence="15 16">
    <name type="scientific">Candidatus Regiella insecticola 5.15</name>
    <dbReference type="NCBI Taxonomy" id="1005043"/>
    <lineage>
        <taxon>Bacteria</taxon>
        <taxon>Pseudomonadati</taxon>
        <taxon>Pseudomonadota</taxon>
        <taxon>Gammaproteobacteria</taxon>
        <taxon>Enterobacterales</taxon>
        <taxon>Enterobacteriaceae</taxon>
        <taxon>aphid secondary symbionts</taxon>
        <taxon>Candidatus Regiella</taxon>
    </lineage>
</organism>
<sequence length="577" mass="63632" precursor="true">MKKILSCLLTSVLFLSLIPGSLAQSASSMAPQGEAQGYLAKKEGIQGVFDALSSRLNKPVVLSKLAARKQVSGHFDFTAPQQVLTQLATQLGLIWYHDGQSIYVYDASEIRNTMISLHTSSFSAVKNFLVQARLYDKRYPLRGDENSATFYVSGPPVYIELITRTAKFLDNQNESVDNREKVAVIKLHNTFVDDRQYDYRGQTIRLPGMAKIIQNLLANQQQPQQVEILPQEKSESGQYAPAMPAFSEQRPAVLPYKAPMGLAESLKMRQNTSVATPSVAARKVRSDIALQVVANPSTNSLLVKGRAEHIAFVKQLIAQLDQPKRHIELSVWIIDLEKTALDQLGVNFNGRININGKFGASFNGGGASTLDGSRFIASIMALSQQNKANIVSRPIVLTQENIPAIFDNNCAFYSEVKGDRVATLESVTYGTSVSVLPRFAEQSQIEMMLNIEDGNEIAQSDNEIKTSLPKVGRTKISTVARVPKGKSLLIGGYTRDSSNNTEAKIPGLGSLPWIGGLFRYRQGASANTVRVFLIQPREIEGPLSRDASDIAGEMVKDLNAEPLQDWMRNYMDSQKWT</sequence>
<accession>G2GYW6</accession>
<dbReference type="OrthoDB" id="9779724at2"/>
<dbReference type="Gene3D" id="3.55.50.30">
    <property type="match status" value="1"/>
</dbReference>
<dbReference type="InterPro" id="IPR004846">
    <property type="entry name" value="T2SS/T3SS_dom"/>
</dbReference>
<protein>
    <recommendedName>
        <fullName evidence="10">Type 3 secretion system secretin</fullName>
        <shortName evidence="10">T3SS secretin</shortName>
    </recommendedName>
</protein>
<feature type="domain" description="Type II/III secretion system secretin-like" evidence="12">
    <location>
        <begin position="381"/>
        <end position="537"/>
    </location>
</feature>
<dbReference type="NCBIfam" id="TIGR02516">
    <property type="entry name" value="type_III_yscC"/>
    <property type="match status" value="1"/>
</dbReference>
<dbReference type="InterPro" id="IPR050810">
    <property type="entry name" value="Bact_Secretion_Sys_Channel"/>
</dbReference>